<evidence type="ECO:0000313" key="3">
    <source>
        <dbReference type="EMBL" id="WOK92796.1"/>
    </source>
</evidence>
<dbReference type="GO" id="GO:0046872">
    <property type="term" value="F:metal ion binding"/>
    <property type="evidence" value="ECO:0007669"/>
    <property type="project" value="UniProtKB-KW"/>
</dbReference>
<dbReference type="InterPro" id="IPR036163">
    <property type="entry name" value="HMA_dom_sf"/>
</dbReference>
<organism evidence="3 4">
    <name type="scientific">Canna indica</name>
    <name type="common">Indian-shot</name>
    <dbReference type="NCBI Taxonomy" id="4628"/>
    <lineage>
        <taxon>Eukaryota</taxon>
        <taxon>Viridiplantae</taxon>
        <taxon>Streptophyta</taxon>
        <taxon>Embryophyta</taxon>
        <taxon>Tracheophyta</taxon>
        <taxon>Spermatophyta</taxon>
        <taxon>Magnoliopsida</taxon>
        <taxon>Liliopsida</taxon>
        <taxon>Zingiberales</taxon>
        <taxon>Cannaceae</taxon>
        <taxon>Canna</taxon>
    </lineage>
</organism>
<gene>
    <name evidence="3" type="ORF">Cni_G01488</name>
</gene>
<name>A0AAQ3JMM3_9LILI</name>
<dbReference type="Proteomes" id="UP001327560">
    <property type="component" value="Chromosome 1"/>
</dbReference>
<keyword evidence="1" id="KW-0479">Metal-binding</keyword>
<dbReference type="PANTHER" id="PTHR22814">
    <property type="entry name" value="COPPER TRANSPORT PROTEIN ATOX1-RELATED"/>
    <property type="match status" value="1"/>
</dbReference>
<sequence length="141" mass="15358">MAGLEVRVQNLDCEGCSSKIRRALLKLKGVKEVEIDAEMQKITVRGYGLQEKKVMKAIRSIGKTAEPWPFPGGHSHLAASFYAYPAGIASSYYREPSAACSNAAELRAFFHTPAMYSVAVATDETVASLFSDENPHACVIM</sequence>
<proteinExistence type="predicted"/>
<evidence type="ECO:0000259" key="2">
    <source>
        <dbReference type="PROSITE" id="PS50846"/>
    </source>
</evidence>
<dbReference type="Pfam" id="PF00403">
    <property type="entry name" value="HMA"/>
    <property type="match status" value="1"/>
</dbReference>
<reference evidence="3 4" key="1">
    <citation type="submission" date="2023-10" db="EMBL/GenBank/DDBJ databases">
        <title>Chromosome-scale genome assembly provides insights into flower coloration mechanisms of Canna indica.</title>
        <authorList>
            <person name="Li C."/>
        </authorList>
    </citation>
    <scope>NUCLEOTIDE SEQUENCE [LARGE SCALE GENOMIC DNA]</scope>
    <source>
        <tissue evidence="3">Flower</tissue>
    </source>
</reference>
<dbReference type="AlphaFoldDB" id="A0AAQ3JMM3"/>
<evidence type="ECO:0000256" key="1">
    <source>
        <dbReference type="ARBA" id="ARBA00022723"/>
    </source>
</evidence>
<dbReference type="PANTHER" id="PTHR22814:SF319">
    <property type="entry name" value="HEAVY METAL-ASSOCIATED ISOPRENYLATED PLANT PROTEIN 31"/>
    <property type="match status" value="1"/>
</dbReference>
<dbReference type="EMBL" id="CP136890">
    <property type="protein sequence ID" value="WOK92796.1"/>
    <property type="molecule type" value="Genomic_DNA"/>
</dbReference>
<dbReference type="CDD" id="cd00371">
    <property type="entry name" value="HMA"/>
    <property type="match status" value="1"/>
</dbReference>
<accession>A0AAQ3JMM3</accession>
<protein>
    <submittedName>
        <fullName evidence="3">Heavy metal-associated isoprenylated plant protein 22</fullName>
    </submittedName>
</protein>
<dbReference type="SUPFAM" id="SSF55008">
    <property type="entry name" value="HMA, heavy metal-associated domain"/>
    <property type="match status" value="1"/>
</dbReference>
<evidence type="ECO:0000313" key="4">
    <source>
        <dbReference type="Proteomes" id="UP001327560"/>
    </source>
</evidence>
<keyword evidence="4" id="KW-1185">Reference proteome</keyword>
<feature type="domain" description="HMA" evidence="2">
    <location>
        <begin position="2"/>
        <end position="66"/>
    </location>
</feature>
<dbReference type="PROSITE" id="PS50846">
    <property type="entry name" value="HMA_2"/>
    <property type="match status" value="1"/>
</dbReference>
<dbReference type="InterPro" id="IPR006121">
    <property type="entry name" value="HMA_dom"/>
</dbReference>
<dbReference type="Gene3D" id="3.30.70.100">
    <property type="match status" value="1"/>
</dbReference>